<dbReference type="InParanoid" id="A0A067QGD0"/>
<dbReference type="EMBL" id="KK853546">
    <property type="protein sequence ID" value="KDR06832.1"/>
    <property type="molecule type" value="Genomic_DNA"/>
</dbReference>
<protein>
    <submittedName>
        <fullName evidence="1">Uncharacterized protein</fullName>
    </submittedName>
</protein>
<evidence type="ECO:0000313" key="2">
    <source>
        <dbReference type="Proteomes" id="UP000027135"/>
    </source>
</evidence>
<dbReference type="Proteomes" id="UP000027135">
    <property type="component" value="Unassembled WGS sequence"/>
</dbReference>
<reference evidence="1 2" key="1">
    <citation type="journal article" date="2014" name="Nat. Commun.">
        <title>Molecular traces of alternative social organization in a termite genome.</title>
        <authorList>
            <person name="Terrapon N."/>
            <person name="Li C."/>
            <person name="Robertson H.M."/>
            <person name="Ji L."/>
            <person name="Meng X."/>
            <person name="Booth W."/>
            <person name="Chen Z."/>
            <person name="Childers C.P."/>
            <person name="Glastad K.M."/>
            <person name="Gokhale K."/>
            <person name="Gowin J."/>
            <person name="Gronenberg W."/>
            <person name="Hermansen R.A."/>
            <person name="Hu H."/>
            <person name="Hunt B.G."/>
            <person name="Huylmans A.K."/>
            <person name="Khalil S.M."/>
            <person name="Mitchell R.D."/>
            <person name="Munoz-Torres M.C."/>
            <person name="Mustard J.A."/>
            <person name="Pan H."/>
            <person name="Reese J.T."/>
            <person name="Scharf M.E."/>
            <person name="Sun F."/>
            <person name="Vogel H."/>
            <person name="Xiao J."/>
            <person name="Yang W."/>
            <person name="Yang Z."/>
            <person name="Yang Z."/>
            <person name="Zhou J."/>
            <person name="Zhu J."/>
            <person name="Brent C.S."/>
            <person name="Elsik C.G."/>
            <person name="Goodisman M.A."/>
            <person name="Liberles D.A."/>
            <person name="Roe R.M."/>
            <person name="Vargo E.L."/>
            <person name="Vilcinskas A."/>
            <person name="Wang J."/>
            <person name="Bornberg-Bauer E."/>
            <person name="Korb J."/>
            <person name="Zhang G."/>
            <person name="Liebig J."/>
        </authorList>
    </citation>
    <scope>NUCLEOTIDE SEQUENCE [LARGE SCALE GENOMIC DNA]</scope>
    <source>
        <tissue evidence="1">Whole organism</tissue>
    </source>
</reference>
<dbReference type="STRING" id="136037.A0A067QGD0"/>
<proteinExistence type="predicted"/>
<keyword evidence="2" id="KW-1185">Reference proteome</keyword>
<sequence>MPMLQPIRLVPKTCTQRIVELKETLWTPLKKEILGFTSNQTTVLCPDQEPTDVETKSGGILTFLTDCTGYGNKIKMIRSITSHCVNRTQRDIIPQLHVPFDCCQTGRNKIT</sequence>
<accession>A0A067QGD0</accession>
<dbReference type="AlphaFoldDB" id="A0A067QGD0"/>
<organism evidence="1 2">
    <name type="scientific">Zootermopsis nevadensis</name>
    <name type="common">Dampwood termite</name>
    <dbReference type="NCBI Taxonomy" id="136037"/>
    <lineage>
        <taxon>Eukaryota</taxon>
        <taxon>Metazoa</taxon>
        <taxon>Ecdysozoa</taxon>
        <taxon>Arthropoda</taxon>
        <taxon>Hexapoda</taxon>
        <taxon>Insecta</taxon>
        <taxon>Pterygota</taxon>
        <taxon>Neoptera</taxon>
        <taxon>Polyneoptera</taxon>
        <taxon>Dictyoptera</taxon>
        <taxon>Blattodea</taxon>
        <taxon>Blattoidea</taxon>
        <taxon>Termitoidae</taxon>
        <taxon>Termopsidae</taxon>
        <taxon>Zootermopsis</taxon>
    </lineage>
</organism>
<name>A0A067QGD0_ZOONE</name>
<gene>
    <name evidence="1" type="ORF">L798_03889</name>
</gene>
<evidence type="ECO:0000313" key="1">
    <source>
        <dbReference type="EMBL" id="KDR06832.1"/>
    </source>
</evidence>